<accession>A0A2S1QW21</accession>
<feature type="region of interest" description="Disordered" evidence="1">
    <location>
        <begin position="188"/>
        <end position="220"/>
    </location>
</feature>
<feature type="chain" id="PRO_5015428334" description="DUF4142 domain-containing protein" evidence="2">
    <location>
        <begin position="19"/>
        <end position="220"/>
    </location>
</feature>
<protein>
    <recommendedName>
        <fullName evidence="5">DUF4142 domain-containing protein</fullName>
    </recommendedName>
</protein>
<dbReference type="OrthoDB" id="1443728at2"/>
<keyword evidence="4" id="KW-1185">Reference proteome</keyword>
<evidence type="ECO:0000256" key="1">
    <source>
        <dbReference type="SAM" id="MobiDB-lite"/>
    </source>
</evidence>
<proteinExistence type="predicted"/>
<gene>
    <name evidence="3" type="ORF">HYN59_05320</name>
</gene>
<dbReference type="Proteomes" id="UP000244929">
    <property type="component" value="Chromosome"/>
</dbReference>
<organism evidence="3 4">
    <name type="scientific">Flavobacterium album</name>
    <dbReference type="NCBI Taxonomy" id="2175091"/>
    <lineage>
        <taxon>Bacteria</taxon>
        <taxon>Pseudomonadati</taxon>
        <taxon>Bacteroidota</taxon>
        <taxon>Flavobacteriia</taxon>
        <taxon>Flavobacteriales</taxon>
        <taxon>Flavobacteriaceae</taxon>
        <taxon>Flavobacterium</taxon>
    </lineage>
</organism>
<evidence type="ECO:0008006" key="5">
    <source>
        <dbReference type="Google" id="ProtNLM"/>
    </source>
</evidence>
<feature type="signal peptide" evidence="2">
    <location>
        <begin position="1"/>
        <end position="18"/>
    </location>
</feature>
<reference evidence="3 4" key="1">
    <citation type="submission" date="2018-04" db="EMBL/GenBank/DDBJ databases">
        <title>Genome sequencing of Flavobacterium sp. HYN0059.</title>
        <authorList>
            <person name="Yi H."/>
            <person name="Baek C."/>
        </authorList>
    </citation>
    <scope>NUCLEOTIDE SEQUENCE [LARGE SCALE GENOMIC DNA]</scope>
    <source>
        <strain evidence="3 4">HYN0059</strain>
    </source>
</reference>
<dbReference type="AlphaFoldDB" id="A0A2S1QW21"/>
<dbReference type="EMBL" id="CP029186">
    <property type="protein sequence ID" value="AWH84573.1"/>
    <property type="molecule type" value="Genomic_DNA"/>
</dbReference>
<dbReference type="PROSITE" id="PS51257">
    <property type="entry name" value="PROKAR_LIPOPROTEIN"/>
    <property type="match status" value="1"/>
</dbReference>
<sequence>MKYLKAVIIVLLSFALFSCEDDQQQRIAQAKRIERQNDSIVKALNKNWKFSLPTASAKAQQQMGSWNEWDQLRNEMLQKPAGDLSAYRQKTKNLVAKAEMARNTIPAAFSKPQVKSRFDVMVTKIKSLHTFVGVDPVPAKKVFEIMGSIDKEAASIFNQFDEIIRIKEIPKEEGEQEMLKALDTVRMANPEAQPQPPASISQPTRRITPAGHGNFIRPKN</sequence>
<keyword evidence="2" id="KW-0732">Signal</keyword>
<evidence type="ECO:0000256" key="2">
    <source>
        <dbReference type="SAM" id="SignalP"/>
    </source>
</evidence>
<dbReference type="KEGG" id="falb:HYN59_05320"/>
<evidence type="ECO:0000313" key="3">
    <source>
        <dbReference type="EMBL" id="AWH84573.1"/>
    </source>
</evidence>
<dbReference type="RefSeq" id="WP_108777279.1">
    <property type="nucleotide sequence ID" value="NZ_CP029186.1"/>
</dbReference>
<evidence type="ECO:0000313" key="4">
    <source>
        <dbReference type="Proteomes" id="UP000244929"/>
    </source>
</evidence>
<name>A0A2S1QW21_9FLAO</name>